<reference evidence="1" key="1">
    <citation type="submission" date="2023-10" db="EMBL/GenBank/DDBJ databases">
        <authorList>
            <person name="Rodriguez Cubillos JULIANA M."/>
            <person name="De Vega J."/>
        </authorList>
    </citation>
    <scope>NUCLEOTIDE SEQUENCE</scope>
</reference>
<dbReference type="Proteomes" id="UP001177021">
    <property type="component" value="Unassembled WGS sequence"/>
</dbReference>
<comment type="caution">
    <text evidence="1">The sequence shown here is derived from an EMBL/GenBank/DDBJ whole genome shotgun (WGS) entry which is preliminary data.</text>
</comment>
<dbReference type="EMBL" id="CASHSV030000206">
    <property type="protein sequence ID" value="CAJ2656025.1"/>
    <property type="molecule type" value="Genomic_DNA"/>
</dbReference>
<gene>
    <name evidence="1" type="ORF">MILVUS5_LOCUS22860</name>
</gene>
<organism evidence="1 2">
    <name type="scientific">Trifolium pratense</name>
    <name type="common">Red clover</name>
    <dbReference type="NCBI Taxonomy" id="57577"/>
    <lineage>
        <taxon>Eukaryota</taxon>
        <taxon>Viridiplantae</taxon>
        <taxon>Streptophyta</taxon>
        <taxon>Embryophyta</taxon>
        <taxon>Tracheophyta</taxon>
        <taxon>Spermatophyta</taxon>
        <taxon>Magnoliopsida</taxon>
        <taxon>eudicotyledons</taxon>
        <taxon>Gunneridae</taxon>
        <taxon>Pentapetalae</taxon>
        <taxon>rosids</taxon>
        <taxon>fabids</taxon>
        <taxon>Fabales</taxon>
        <taxon>Fabaceae</taxon>
        <taxon>Papilionoideae</taxon>
        <taxon>50 kb inversion clade</taxon>
        <taxon>NPAAA clade</taxon>
        <taxon>Hologalegina</taxon>
        <taxon>IRL clade</taxon>
        <taxon>Trifolieae</taxon>
        <taxon>Trifolium</taxon>
    </lineage>
</organism>
<accession>A0ACB0KFH5</accession>
<keyword evidence="2" id="KW-1185">Reference proteome</keyword>
<proteinExistence type="predicted"/>
<evidence type="ECO:0000313" key="1">
    <source>
        <dbReference type="EMBL" id="CAJ2656025.1"/>
    </source>
</evidence>
<sequence length="67" mass="7916">MTKIIKFVYLLILFIFLFLVLPEASAAIARSIRCKEDFQCLFYICTAPYVGKCVDRRCYCRPPLEDW</sequence>
<protein>
    <submittedName>
        <fullName evidence="1">Uncharacterized protein</fullName>
    </submittedName>
</protein>
<evidence type="ECO:0000313" key="2">
    <source>
        <dbReference type="Proteomes" id="UP001177021"/>
    </source>
</evidence>
<name>A0ACB0KFH5_TRIPR</name>